<feature type="transmembrane region" description="Helical" evidence="5">
    <location>
        <begin position="292"/>
        <end position="312"/>
    </location>
</feature>
<dbReference type="PANTHER" id="PTHR23510">
    <property type="entry name" value="INNER MEMBRANE TRANSPORT PROTEIN YAJR"/>
    <property type="match status" value="1"/>
</dbReference>
<dbReference type="InterPro" id="IPR051068">
    <property type="entry name" value="MFS_Domain-Containing_Protein"/>
</dbReference>
<evidence type="ECO:0000259" key="6">
    <source>
        <dbReference type="PROSITE" id="PS50850"/>
    </source>
</evidence>
<feature type="transmembrane region" description="Helical" evidence="5">
    <location>
        <begin position="97"/>
        <end position="120"/>
    </location>
</feature>
<evidence type="ECO:0000313" key="8">
    <source>
        <dbReference type="Proteomes" id="UP001642464"/>
    </source>
</evidence>
<feature type="transmembrane region" description="Helical" evidence="5">
    <location>
        <begin position="132"/>
        <end position="154"/>
    </location>
</feature>
<keyword evidence="8" id="KW-1185">Reference proteome</keyword>
<dbReference type="PROSITE" id="PS50850">
    <property type="entry name" value="MFS"/>
    <property type="match status" value="1"/>
</dbReference>
<dbReference type="InterPro" id="IPR036259">
    <property type="entry name" value="MFS_trans_sf"/>
</dbReference>
<keyword evidence="3 5" id="KW-1133">Transmembrane helix</keyword>
<dbReference type="InterPro" id="IPR011701">
    <property type="entry name" value="MFS"/>
</dbReference>
<name>A0ABP0LIQ4_9DINO</name>
<feature type="transmembrane region" description="Helical" evidence="5">
    <location>
        <begin position="347"/>
        <end position="366"/>
    </location>
</feature>
<keyword evidence="4 5" id="KW-0472">Membrane</keyword>
<gene>
    <name evidence="7" type="ORF">SCF082_LOCUS22496</name>
</gene>
<protein>
    <submittedName>
        <fullName evidence="7">SPX domain-containing membrane protein Os04g0573000</fullName>
    </submittedName>
</protein>
<proteinExistence type="predicted"/>
<feature type="transmembrane region" description="Helical" evidence="5">
    <location>
        <begin position="37"/>
        <end position="57"/>
    </location>
</feature>
<reference evidence="7 8" key="1">
    <citation type="submission" date="2024-02" db="EMBL/GenBank/DDBJ databases">
        <authorList>
            <person name="Chen Y."/>
            <person name="Shah S."/>
            <person name="Dougan E. K."/>
            <person name="Thang M."/>
            <person name="Chan C."/>
        </authorList>
    </citation>
    <scope>NUCLEOTIDE SEQUENCE [LARGE SCALE GENOMIC DNA]</scope>
</reference>
<dbReference type="Gene3D" id="1.20.1250.20">
    <property type="entry name" value="MFS general substrate transporter like domains"/>
    <property type="match status" value="1"/>
</dbReference>
<evidence type="ECO:0000256" key="3">
    <source>
        <dbReference type="ARBA" id="ARBA00022989"/>
    </source>
</evidence>
<dbReference type="Pfam" id="PF07690">
    <property type="entry name" value="MFS_1"/>
    <property type="match status" value="1"/>
</dbReference>
<sequence>MTTGTVVALGCLGMVEYSVVMPSLASLLEDLGASKLFYGAALGIFSLARVLCMPVIGSYSDRRDRERPMLEAFMASIAVAFVGNVLYALALGYRNKWMVLVGRALVGMGAANSSLSMSFITRITNKHNRTRAIAMMNGINLIGIIVGPATNILVQDVDFRIGDSVLIFNHLSNPGWLMALFLALLFLLMASFFEEPPHSAPTSDTMPACCVDDAREDLEAPLLQRQVEGGGPTRLAGRSWGRASAIWKMLRQEQLLVHFVMTFSVNFVLNSIETALPVITSQAYGWNAVENSIMYSAIGLLVAASLAVVVSLSHRFLDRNFIVFGHGAFLMLLSAACVGLRDARPPKVLFLGFVLTLVGCLPSIGAPNTSLFSKRVQEHPHTALRLKAQRTV</sequence>
<dbReference type="EMBL" id="CAXAMM010016155">
    <property type="protein sequence ID" value="CAK9038182.1"/>
    <property type="molecule type" value="Genomic_DNA"/>
</dbReference>
<feature type="transmembrane region" description="Helical" evidence="5">
    <location>
        <begin position="321"/>
        <end position="341"/>
    </location>
</feature>
<dbReference type="Proteomes" id="UP001642464">
    <property type="component" value="Unassembled WGS sequence"/>
</dbReference>
<feature type="transmembrane region" description="Helical" evidence="5">
    <location>
        <begin position="174"/>
        <end position="193"/>
    </location>
</feature>
<dbReference type="PANTHER" id="PTHR23510:SF16">
    <property type="entry name" value="MAJOR FACILITATOR SUPERFAMILY (MFS) PROFILE DOMAIN-CONTAINING PROTEIN"/>
    <property type="match status" value="1"/>
</dbReference>
<organism evidence="7 8">
    <name type="scientific">Durusdinium trenchii</name>
    <dbReference type="NCBI Taxonomy" id="1381693"/>
    <lineage>
        <taxon>Eukaryota</taxon>
        <taxon>Sar</taxon>
        <taxon>Alveolata</taxon>
        <taxon>Dinophyceae</taxon>
        <taxon>Suessiales</taxon>
        <taxon>Symbiodiniaceae</taxon>
        <taxon>Durusdinium</taxon>
    </lineage>
</organism>
<keyword evidence="2 5" id="KW-0812">Transmembrane</keyword>
<feature type="domain" description="Major facilitator superfamily (MFS) profile" evidence="6">
    <location>
        <begin position="1"/>
        <end position="392"/>
    </location>
</feature>
<dbReference type="InterPro" id="IPR020846">
    <property type="entry name" value="MFS_dom"/>
</dbReference>
<evidence type="ECO:0000256" key="1">
    <source>
        <dbReference type="ARBA" id="ARBA00004141"/>
    </source>
</evidence>
<comment type="subcellular location">
    <subcellularLocation>
        <location evidence="1">Membrane</location>
        <topology evidence="1">Multi-pass membrane protein</topology>
    </subcellularLocation>
</comment>
<evidence type="ECO:0000256" key="2">
    <source>
        <dbReference type="ARBA" id="ARBA00022692"/>
    </source>
</evidence>
<dbReference type="SUPFAM" id="SSF103473">
    <property type="entry name" value="MFS general substrate transporter"/>
    <property type="match status" value="1"/>
</dbReference>
<feature type="transmembrane region" description="Helical" evidence="5">
    <location>
        <begin position="255"/>
        <end position="272"/>
    </location>
</feature>
<feature type="transmembrane region" description="Helical" evidence="5">
    <location>
        <begin position="69"/>
        <end position="91"/>
    </location>
</feature>
<evidence type="ECO:0000256" key="5">
    <source>
        <dbReference type="SAM" id="Phobius"/>
    </source>
</evidence>
<accession>A0ABP0LIQ4</accession>
<evidence type="ECO:0000313" key="7">
    <source>
        <dbReference type="EMBL" id="CAK9038182.1"/>
    </source>
</evidence>
<comment type="caution">
    <text evidence="7">The sequence shown here is derived from an EMBL/GenBank/DDBJ whole genome shotgun (WGS) entry which is preliminary data.</text>
</comment>
<evidence type="ECO:0000256" key="4">
    <source>
        <dbReference type="ARBA" id="ARBA00023136"/>
    </source>
</evidence>